<dbReference type="GO" id="GO:0009252">
    <property type="term" value="P:peptidoglycan biosynthetic process"/>
    <property type="evidence" value="ECO:0007669"/>
    <property type="project" value="UniProtKB-UniPathway"/>
</dbReference>
<dbReference type="GO" id="GO:0004180">
    <property type="term" value="F:carboxypeptidase activity"/>
    <property type="evidence" value="ECO:0007669"/>
    <property type="project" value="UniProtKB-ARBA"/>
</dbReference>
<dbReference type="GO" id="GO:0071555">
    <property type="term" value="P:cell wall organization"/>
    <property type="evidence" value="ECO:0007669"/>
    <property type="project" value="UniProtKB-UniRule"/>
</dbReference>
<keyword evidence="6 7" id="KW-0961">Cell wall biogenesis/degradation</keyword>
<dbReference type="InterPro" id="IPR036366">
    <property type="entry name" value="PGBDSf"/>
</dbReference>
<name>A0A5B9DJ62_9HYPH</name>
<evidence type="ECO:0000256" key="2">
    <source>
        <dbReference type="ARBA" id="ARBA00005992"/>
    </source>
</evidence>
<reference evidence="10 11" key="1">
    <citation type="journal article" date="2015" name="Int. J. Syst. Evol. Microbiol.">
        <title>Youhaiella tibetensis gen. nov., sp. nov., isolated from subsurface sediment.</title>
        <authorList>
            <person name="Wang Y.X."/>
            <person name="Huang F.Q."/>
            <person name="Nogi Y."/>
            <person name="Pang S.J."/>
            <person name="Wang P.K."/>
            <person name="Lv J."/>
        </authorList>
    </citation>
    <scope>NUCLEOTIDE SEQUENCE [LARGE SCALE GENOMIC DNA]</scope>
    <source>
        <strain evidence="11">fig4</strain>
    </source>
</reference>
<feature type="domain" description="L,D-TPase catalytic" evidence="9">
    <location>
        <begin position="326"/>
        <end position="498"/>
    </location>
</feature>
<keyword evidence="4 7" id="KW-0133">Cell shape</keyword>
<dbReference type="OrthoDB" id="9778545at2"/>
<accession>A0A5B9DJ62</accession>
<dbReference type="Proteomes" id="UP000321062">
    <property type="component" value="Chromosome"/>
</dbReference>
<dbReference type="KEGG" id="yti:FNA67_00700"/>
<evidence type="ECO:0000256" key="6">
    <source>
        <dbReference type="ARBA" id="ARBA00023316"/>
    </source>
</evidence>
<evidence type="ECO:0000313" key="10">
    <source>
        <dbReference type="EMBL" id="QEE18788.1"/>
    </source>
</evidence>
<sequence>MIAERFPMRSMMACALLALALASPALGQETVTVDGTEAVRVVIAPPQTDLARTIKAGLSSAYYGARDDAAYNQAQKLYFFYGERAFEPLWLSQDASGKVAFSPVADKLIAIFRQAEYEGLRPSDYLTDALDVTSAQGDPAKLAALETEFSGAVMRYAQNLYGGRVDPRQVSANIDIKPRLLDQPDLLPRLAASDDPAKILAELDPKHREFVALKAALAKFYDGGAAQEQVKIPDGATLRVGMVDERVPLLRQRLEVPAAEDGNPAIYDKAVAEAVTNFQDSLGLLADGIAGPATIAALNGGSATSKEDIIANMERWRWMPEDLGKFNVFVNIPEFRLAVMQGDEVTYTTRVVVGKATTQTPIFSDNIRHIVVNPYWNVPPSIASNEIRPALMRNPGYLDGQNMELLYGGKVVNAAAVDWSTTSISNFRVRQRPGAGNALGNVKFLFPNSHDVYLHDTPSKSLFGRSFRAYSHGCVRVQNPMDFADALLAHEPSHLDAAKLESMYGPSERWVNLETHVPVHLAYFTLRVDEDGTIRSYGDVYGHNKKLIELLGS</sequence>
<dbReference type="Pfam" id="PF01471">
    <property type="entry name" value="PG_binding_1"/>
    <property type="match status" value="1"/>
</dbReference>
<feature type="chain" id="PRO_5022913336" evidence="8">
    <location>
        <begin position="28"/>
        <end position="553"/>
    </location>
</feature>
<evidence type="ECO:0000256" key="7">
    <source>
        <dbReference type="PROSITE-ProRule" id="PRU01373"/>
    </source>
</evidence>
<keyword evidence="8" id="KW-0732">Signal</keyword>
<evidence type="ECO:0000256" key="5">
    <source>
        <dbReference type="ARBA" id="ARBA00022984"/>
    </source>
</evidence>
<dbReference type="SUPFAM" id="SSF141523">
    <property type="entry name" value="L,D-transpeptidase catalytic domain-like"/>
    <property type="match status" value="1"/>
</dbReference>
<evidence type="ECO:0000256" key="3">
    <source>
        <dbReference type="ARBA" id="ARBA00022679"/>
    </source>
</evidence>
<evidence type="ECO:0000259" key="9">
    <source>
        <dbReference type="PROSITE" id="PS52029"/>
    </source>
</evidence>
<keyword evidence="11" id="KW-1185">Reference proteome</keyword>
<dbReference type="GO" id="GO:0008360">
    <property type="term" value="P:regulation of cell shape"/>
    <property type="evidence" value="ECO:0007669"/>
    <property type="project" value="UniProtKB-UniRule"/>
</dbReference>
<comment type="similarity">
    <text evidence="2">Belongs to the YkuD family.</text>
</comment>
<comment type="pathway">
    <text evidence="1 7">Cell wall biogenesis; peptidoglycan biosynthesis.</text>
</comment>
<feature type="signal peptide" evidence="8">
    <location>
        <begin position="1"/>
        <end position="27"/>
    </location>
</feature>
<feature type="active site" description="Nucleophile" evidence="7">
    <location>
        <position position="474"/>
    </location>
</feature>
<dbReference type="PANTHER" id="PTHR41533:SF2">
    <property type="entry name" value="BLR7131 PROTEIN"/>
    <property type="match status" value="1"/>
</dbReference>
<dbReference type="UniPathway" id="UPA00219"/>
<dbReference type="Pfam" id="PF03734">
    <property type="entry name" value="YkuD"/>
    <property type="match status" value="1"/>
</dbReference>
<protein>
    <submittedName>
        <fullName evidence="10">L,D-transpeptidase family protein</fullName>
    </submittedName>
</protein>
<dbReference type="InterPro" id="IPR002477">
    <property type="entry name" value="Peptidoglycan-bd-like"/>
</dbReference>
<evidence type="ECO:0000313" key="11">
    <source>
        <dbReference type="Proteomes" id="UP000321062"/>
    </source>
</evidence>
<dbReference type="InterPro" id="IPR052905">
    <property type="entry name" value="LD-transpeptidase_YkuD-like"/>
</dbReference>
<organism evidence="10 11">
    <name type="scientific">Paradevosia tibetensis</name>
    <dbReference type="NCBI Taxonomy" id="1447062"/>
    <lineage>
        <taxon>Bacteria</taxon>
        <taxon>Pseudomonadati</taxon>
        <taxon>Pseudomonadota</taxon>
        <taxon>Alphaproteobacteria</taxon>
        <taxon>Hyphomicrobiales</taxon>
        <taxon>Devosiaceae</taxon>
        <taxon>Paradevosia</taxon>
    </lineage>
</organism>
<proteinExistence type="inferred from homology"/>
<gene>
    <name evidence="10" type="ORF">FNA67_00700</name>
</gene>
<dbReference type="PANTHER" id="PTHR41533">
    <property type="entry name" value="L,D-TRANSPEPTIDASE HI_1667-RELATED"/>
    <property type="match status" value="1"/>
</dbReference>
<dbReference type="SUPFAM" id="SSF47090">
    <property type="entry name" value="PGBD-like"/>
    <property type="match status" value="1"/>
</dbReference>
<dbReference type="AlphaFoldDB" id="A0A5B9DJ62"/>
<dbReference type="Pfam" id="PF20142">
    <property type="entry name" value="Scaffold"/>
    <property type="match status" value="1"/>
</dbReference>
<dbReference type="InterPro" id="IPR045380">
    <property type="entry name" value="LD_TPept_scaffold_dom"/>
</dbReference>
<dbReference type="EMBL" id="CP041690">
    <property type="protein sequence ID" value="QEE18788.1"/>
    <property type="molecule type" value="Genomic_DNA"/>
</dbReference>
<dbReference type="PROSITE" id="PS52029">
    <property type="entry name" value="LD_TPASE"/>
    <property type="match status" value="1"/>
</dbReference>
<dbReference type="InterPro" id="IPR038063">
    <property type="entry name" value="Transpep_catalytic_dom"/>
</dbReference>
<keyword evidence="5 7" id="KW-0573">Peptidoglycan synthesis</keyword>
<dbReference type="CDD" id="cd16913">
    <property type="entry name" value="YkuD_like"/>
    <property type="match status" value="1"/>
</dbReference>
<dbReference type="Gene3D" id="1.10.101.10">
    <property type="entry name" value="PGBD-like superfamily/PGBD"/>
    <property type="match status" value="1"/>
</dbReference>
<evidence type="ECO:0000256" key="1">
    <source>
        <dbReference type="ARBA" id="ARBA00004752"/>
    </source>
</evidence>
<dbReference type="InterPro" id="IPR005490">
    <property type="entry name" value="LD_TPept_cat_dom"/>
</dbReference>
<dbReference type="InterPro" id="IPR036365">
    <property type="entry name" value="PGBD-like_sf"/>
</dbReference>
<dbReference type="Gene3D" id="2.40.440.10">
    <property type="entry name" value="L,D-transpeptidase catalytic domain-like"/>
    <property type="match status" value="1"/>
</dbReference>
<keyword evidence="3" id="KW-0808">Transferase</keyword>
<evidence type="ECO:0000256" key="8">
    <source>
        <dbReference type="SAM" id="SignalP"/>
    </source>
</evidence>
<dbReference type="GO" id="GO:0016740">
    <property type="term" value="F:transferase activity"/>
    <property type="evidence" value="ECO:0007669"/>
    <property type="project" value="UniProtKB-KW"/>
</dbReference>
<evidence type="ECO:0000256" key="4">
    <source>
        <dbReference type="ARBA" id="ARBA00022960"/>
    </source>
</evidence>
<feature type="active site" description="Proton donor/acceptor" evidence="7">
    <location>
        <position position="455"/>
    </location>
</feature>